<dbReference type="InterPro" id="IPR042098">
    <property type="entry name" value="TauD-like_sf"/>
</dbReference>
<dbReference type="InterPro" id="IPR003819">
    <property type="entry name" value="TauD/TfdA-like"/>
</dbReference>
<dbReference type="GO" id="GO:0017000">
    <property type="term" value="P:antibiotic biosynthetic process"/>
    <property type="evidence" value="ECO:0007669"/>
    <property type="project" value="UniProtKB-KW"/>
</dbReference>
<dbReference type="Gene3D" id="3.60.130.10">
    <property type="entry name" value="Clavaminate synthase-like"/>
    <property type="match status" value="1"/>
</dbReference>
<dbReference type="OrthoDB" id="753054at2"/>
<dbReference type="EMBL" id="PVTV01000014">
    <property type="protein sequence ID" value="PRY97447.1"/>
    <property type="molecule type" value="Genomic_DNA"/>
</dbReference>
<dbReference type="Proteomes" id="UP000238308">
    <property type="component" value="Unassembled WGS sequence"/>
</dbReference>
<accession>A0A2T0XEU2</accession>
<protein>
    <submittedName>
        <fullName evidence="5">TfdA family taurine catabolism dioxygenase TauD</fullName>
    </submittedName>
</protein>
<dbReference type="PANTHER" id="PTHR10696:SF56">
    <property type="entry name" value="TAUD_TFDA-LIKE DOMAIN-CONTAINING PROTEIN"/>
    <property type="match status" value="1"/>
</dbReference>
<evidence type="ECO:0000256" key="3">
    <source>
        <dbReference type="ARBA" id="ARBA00023194"/>
    </source>
</evidence>
<reference evidence="5 6" key="1">
    <citation type="submission" date="2018-03" db="EMBL/GenBank/DDBJ databases">
        <title>Genomic Encyclopedia of Type Strains, Phase III (KMG-III): the genomes of soil and plant-associated and newly described type strains.</title>
        <authorList>
            <person name="Whitman W."/>
        </authorList>
    </citation>
    <scope>NUCLEOTIDE SEQUENCE [LARGE SCALE GENOMIC DNA]</scope>
    <source>
        <strain evidence="5 6">MWH-P2sevCIIIb</strain>
    </source>
</reference>
<proteinExistence type="predicted"/>
<comment type="caution">
    <text evidence="5">The sequence shown here is derived from an EMBL/GenBank/DDBJ whole genome shotgun (WGS) entry which is preliminary data.</text>
</comment>
<comment type="cofactor">
    <cofactor evidence="1">
        <name>Fe(2+)</name>
        <dbReference type="ChEBI" id="CHEBI:29033"/>
    </cofactor>
</comment>
<dbReference type="InterPro" id="IPR050411">
    <property type="entry name" value="AlphaKG_dependent_hydroxylases"/>
</dbReference>
<dbReference type="Pfam" id="PF02668">
    <property type="entry name" value="TauD"/>
    <property type="match status" value="1"/>
</dbReference>
<keyword evidence="6" id="KW-1185">Reference proteome</keyword>
<evidence type="ECO:0000313" key="6">
    <source>
        <dbReference type="Proteomes" id="UP000238308"/>
    </source>
</evidence>
<sequence length="360" mass="40640">MTLLSIDHPAAWRSEDLARDHSWIFMIGDACARQMRDTVLSRYEPDRDLLDYRAEEFDLGDGWSYIEAALKEVKYGRGVALIKGLPRTGLDSKQFELLSWAIGLRAGVARPQGKATQYISAVKNAGMTYRTGTGRGYSSNAELDFHTDSSDLVFLSCYNKALSGGKTILCSSLSGHQVMASDYADQLDWLYQPIGFSRQGEAAPDEGPFVVMPVFSEKNGNWFGRWNWNRVRSAQQIEGAPFLSAEHIAALEQFDQVVRRPDIAYEMWLEPGDLQIVSSHVTLHSRTEFVDHDDEAKRRLLYRLWIAPPDNQDMPEFWRDLYRSCEGNTVRGGIRGHQYAAVHAAYEQRQAGAMGMQLGI</sequence>
<keyword evidence="2" id="KW-0560">Oxidoreductase</keyword>
<keyword evidence="3" id="KW-0045">Antibiotic biosynthesis</keyword>
<feature type="domain" description="TauD/TfdA-like" evidence="4">
    <location>
        <begin position="52"/>
        <end position="305"/>
    </location>
</feature>
<dbReference type="AlphaFoldDB" id="A0A2T0XEU2"/>
<dbReference type="PANTHER" id="PTHR10696">
    <property type="entry name" value="GAMMA-BUTYROBETAINE HYDROXYLASE-RELATED"/>
    <property type="match status" value="1"/>
</dbReference>
<gene>
    <name evidence="5" type="ORF">BCM14_1907</name>
</gene>
<evidence type="ECO:0000256" key="2">
    <source>
        <dbReference type="ARBA" id="ARBA00023002"/>
    </source>
</evidence>
<keyword evidence="5" id="KW-0223">Dioxygenase</keyword>
<organism evidence="5 6">
    <name type="scientific">Jezberella montanilacus</name>
    <dbReference type="NCBI Taxonomy" id="323426"/>
    <lineage>
        <taxon>Bacteria</taxon>
        <taxon>Pseudomonadati</taxon>
        <taxon>Pseudomonadota</taxon>
        <taxon>Betaproteobacteria</taxon>
        <taxon>Burkholderiales</taxon>
        <taxon>Alcaligenaceae</taxon>
        <taxon>Jezberella</taxon>
    </lineage>
</organism>
<dbReference type="SUPFAM" id="SSF51197">
    <property type="entry name" value="Clavaminate synthase-like"/>
    <property type="match status" value="1"/>
</dbReference>
<name>A0A2T0XEU2_9BURK</name>
<dbReference type="GO" id="GO:0016706">
    <property type="term" value="F:2-oxoglutarate-dependent dioxygenase activity"/>
    <property type="evidence" value="ECO:0007669"/>
    <property type="project" value="UniProtKB-ARBA"/>
</dbReference>
<evidence type="ECO:0000313" key="5">
    <source>
        <dbReference type="EMBL" id="PRY97447.1"/>
    </source>
</evidence>
<dbReference type="RefSeq" id="WP_106227764.1">
    <property type="nucleotide sequence ID" value="NZ_PVTV01000014.1"/>
</dbReference>
<evidence type="ECO:0000256" key="1">
    <source>
        <dbReference type="ARBA" id="ARBA00001954"/>
    </source>
</evidence>
<evidence type="ECO:0000259" key="4">
    <source>
        <dbReference type="Pfam" id="PF02668"/>
    </source>
</evidence>